<evidence type="ECO:0000256" key="4">
    <source>
        <dbReference type="ARBA" id="ARBA00022583"/>
    </source>
</evidence>
<sequence length="4737" mass="526054">MNLHNFVRWRLWLLHGAVFLCTLNGVQSDASTVQISSPFRSSPPGIRPLVSGTTNRHGQTVCAENEFRCDDGHCIRLEWKCDGSGDCANGEDEKDCPHPGCKADQWQCDKYEWHSVSCIAEYQRCDNITDCADASDEKDCPASPISCDTGDGSVFQCADGRQCFPMTRKCDGLYDCRDLSDEKDTCGSNHTACFQYQFRCADHSQCIQKSWVCDGTPDCADKSDEPPTCEFKPCSGGDFQCKNKRCIPRKFHCDYYDDCGDNSDEENCGEYRCPPKMWPCPASGHCIDEERLCDGTADCKDGADEKNCTHNLCPTLGCQAGCKASPGGGICTCPQGYKLDSRFKRTCSDINECAEFGYCDQNCQNHKPGFTCQCLGTCYTLEMTHSAANGTIRGYCKSAEPEKMRLYVARREGLYLVDPNSKHDEPKRLTNGEFIYGVAFDFNDRKLFWTDRLTHSAFTADIKQDGDIENLKKLDLKSLIYPRNIAVDWIANNLYIVESGSRRIDVSDYEGTKRTVLLADGLTLPLDIALDPLRGDMFFSNQFKLEACSMDGTRRRTLINTHTHQVSGVVVDIAGKRVYWVDPKVDRVESIDYDGNDRRIVATGMNNVPHPFGLTLFDQYLYWTDWTRLGVMRVEKFGSETEEVWIKKENNVFPMGITAHHAMTQPGPEHSECFQQQIQNPCANADCQGMCVIGKDASGFGVGFRCACPIGQKLVDGKRCAPSMDYLLFSSNKVVRGIYPNMVQGALAEAILPISPISQRRIGMYFSVECDVHGGSFFYADIMDNTVYRVKPDGEGSAPILVTHNDGLISMAFDWQSKQLYYVDNIRNSLEVVKVSEQGLVHPDQLVRRQLLTHLHDPVAIVVHPWLGYLFYAEAERPAKILRCNIDASDCQVIRNQSLGRPSGLVIDFEENKLCVSDSLLKFIGCMNFDGSNWQTIPIENPIPVALTLLDDHFFYIHQRPYSIRKVSKKFGGVGSVIRDFSKEERSVFSLKACSAENQPIPAQHADHPCHEHDCAHLCFAVPNNASNANSGRLERLSGSLAGSALVKKCGCKQGFKLGDNQRSCIPDPTDLTEPLCPRNGSQFQCNNGRCIPLEWRCDGEDDCLDFSDEKDENGEKCFKEKPCPEGTLKCNNTKKCIPMQYACDGDNDCGDYSDEDSKYCKDGQHPMCGAKKFQCDNHRCIPEQWKCDSDNDCGDGSDEKLEICKNSTCTANQFTCGNGRCIPVYWLCDGDNDCYDNTDEDKTRCPPQQCRSDQFRCANGHQCVALKNHCDGQDDCEDASDEDSCLVNSDKCGDDQFKCVTSGICIPKSWKCDGREDCDDGSDEPKSLCGMATCPEDHIRCKNGRCVFKTWVCDGEDDCGDLTDESPEHGCRRPEAELTKCPFGQVPCPNSPEQCIQVHQLCDGKENCPGGTDEGGRCLRDLCAADRAGCQYKCQMTPDGPMCTCPMGEALMNKTHCEPENECLDPRSCSQRCEDEKHGFTCSCDMEYILAPDKKTCKVAENRDEMRVYVSNRNRIYWSDPTLENWRTFAAQVENAVAIAWDSVSDRIFWSDIRDKKIYSATRNGTDVETFIGQGLDITEGIAVDWVGRNLYWVDSSLNTIEVACLDKKGVRAVLLHENIDQPRGLALDPRQGLMFWTDWGQNPRIERANMDGTDRKIIVHTKIYWPNTISIDYTTKRIYFADSKLDYIDFVNYDGTGRVQVLAAPKYVQHPHAMAIFEDMIYYSDRRLQRLQVYPKYPNGTTRDYPSHTFSKALGVVAVHPVLQPKIDNNPCHNNPCSHVCLIGANASSFSCLCPMGTSSGPDHQCAVDHRPFLLMIQKTNIIGISLDKANNGTPELAGMTPLSGLTNAFDADYDPMDRELFHLEHATTARIIGATLISDSRIFRTQLTSSNKTQFSANQVVNDPYCVAFDWNGRNLYVGNKVTQTIEVVRTQGPRFRAVILHNDQSPTTVAQPVSLAVDSDRGFIFWLDQGAGAATRKVARADLDGGNPLVIVSSDLSELDHIALDTTGQRVYYTEAKAGRITSVAYDGQDKHYILNDGGKQPNGLAFFGTKLYYGDTAFDKILVGEVANDGQPPEFRDFKKDIDQLVNIKIVDPRGSSQTHPCHVENGNCPHLCIPKQYSQYECMCASGYQKDGAQCKVYDHSFLVVASKNKVMGVAIDQNKASGVALDPIGGTAITSIDFDYESKSIFIADGAGPNKGIYKITIGESDVKEVVKNNFGGFTIRSLAVDWINYNLYFISADSDRTHIEVCQLSGENRKILLSTKTETPTSIAVDPISRYIYWADQGQKPSIQRANLDGSSKKVIVTEDLKEPTDLIVDPNSHMIYWTDAAMDGIYRVRQDGGKPELVRGDIAEATGISLLNGMMYWTDRRLEKVFSASAKPNTTQLVLSPTTIAAGIQDMGDIIAFDPLTQPKASSPCHVTDNLRKAPCPQLCFAVNGSPTPICDCARGVPKGRTCEEPDTYLMFADGETIVDSAIVPGLKNVAPRKESFPPIPGLQMFDVDVNLRRVYYVTESPQGANISWFHMNQPKSPRLIFSPDRNKNTELNSRHISDLRLDWLTGKLYWTTGRTGKLYALDVERNHLATVATGDWTYALALDPCAGLVFWSDSGYKISGGAYEPRIERANTAGGDRKVLINTEISLPAALTVDFREQRLYWADINRLSIESCDYEGGNRALIGVGYRAKSLDIWHNWLYLTDPLANGVFRMDKSTGNNFETVATDRRIPGTVKIFASEADVKTRNQWCNSHTADLCKKNNGGCDQICHVVPHQIGVAASRIQCACNDTYELAQEPGKDIQTQCILRSTQHETCEGPYNFVCEGDGKCIALDVTCDGKPDCADGSDEHPNYCFTRFCPEKYFLCANRRCIQDTKQCNNIDDCGDGSDELDCNPIAACPNGTFACTNGHCIPHSKVCDGRNDCHDEAVSDENSKTCPGLPIDCRGVRIKCPTTNICIQPADLCDGYDDCGDKADENKLFCMNQQCAAHYVKCPNGRCIPETWQCDGDNDCGEGAWDETHANCTDTQGKRVCVGEYLMQCNNGKCISRAFICDGEDDCGDGSDESTVHNCGNRTCGADEFHCPSNANLAQPKYECIPKSWLCDGDVTCANGEDEAEELCGVSKKECNKGEFRCANKHCINQAWECDGDNDCLDGSDEHTNCTYSACQPEFWQCANHKCIPNTWRCDGNDDCDDGSDEKSCDASAATAAEKSNSCPTGQFACQSGECIENSKVCDRIYDCPDRDDESPQCFVNECELAESPLCEQKCVDKLIGYKCDCFEGYKLDKDQKSCVDADECADGTAKCSQICENSIGSYKCRCHEEFTLAEDQITCKRNNKEPAPYLLLANKHYIRKLSADGSTYELLARGFENVVSMDVDTHENKIYMMDAGKLRLYRVNIDNIGSPISNYETVVRHNVFGTEGIAVDWVGKKLYMLNRQDRSLRVCELDGRYCKTLIRDRIQQPKALVVHPEKGYLYFSEWSLQPYIGRVALDGRSANASTNDPITKLAENDLGWPNALAIDYYSEKLFWADAHLNELGWMDLDGRNRHHIPAKRTSHISSLTVFDDTLYWSDWNLRQVISASKFTGGNETVLETTIQLPNDLRIVHPLRQPAYKNPCGDENGGCSHLCLIAAGGQGFTCNCPDQFVLLADNKTCEPNCTERQFACGGEDAKCISKLWYCDGEKDCRDGSDEPETCAQRICPVGEFQCDNHNCTRPFQLCDGVDDCGDRSDEKDCDKPCDPWMYKCKATGKCIPLRFTCDGDDDCGDRSDESDEICKSPARNCTAEEFRCNNNKCIAKAWRCDNDDDCGDNSDEPAECATTECPRGWSRCASSYRCIPDWAFCNGQDDCRDESDEILSRCPTCDDVGEFRCATTGKCIPKRWMCDSENDCGDNSDETDGECGGTSRPCSESEFRCNDGRCIPQSKVCDGTIQCSDGLDESNCQSRKCNDGFRQCDDGTCIPEHKWCDRRRDCANASDETHCEDHPNRRQCSPYEFECGNSVCIPRKFMCDGDNDCGDNSDETNAQCRTAQCEPPLRFRCAHSRLCVNILQLCNGYNDCGPNDYSDEHLSMCSSFSEYGDCSSDEFKCANGKCINATLACDRNDDCGDASDEIGCNKNNGKTCAAANGGCNHLCTDVEGGYYCHCRDGFQPNPLNPLDCIDIDECAGNNTCSQECMNTKGSYICRCLDDYENNVVVGAMSGKDCRAKGDYAQVVVAADDQLVQLSLAGASGVNRNAAAHAADEESDIIAVEFDPRRELMFWIDSAQKKIFRSAIAKGNQSHEGEPLDIDFEQLGLQPTALAVDYVTGNLFFTAMASDTNSILVERRKREIAENQRAVAQEEARSGAITENESYNARQKRMSEPRIPDSGSVWIATNDGRYIKKIIAGHLHVPTSIITIPALGRICYADAGFLAKIECADSDGNHRQIVVNKVIFTPTSLAVDEGKNNRIFWTDPKFKSIESVLPNGSKRQWVGHSEHSPWALDVFENHVYWVSKDTQTLYVQDKFGRGRAHILASALPDVHGVRIQQKFAKDTRRLKDPCEQAKCTHLCANLGNNAFRCLCPQNVTELADGTCAGLKLDARPLPKQCKCENGGKCLINGNCDCGEFEGEFCQKGSTVSKQLIGRLGSGGIFAMLLMLALLICLGVVTVLAMTMYKKRTLFNKKNELADGTVSFRGNVISFGNPVLDNKNEIETEDDYSMSEISEPTSTTTTTFTNPVYELEAAQAHLDAASTPPDTPSTSRVSSP</sequence>
<evidence type="ECO:0000256" key="16">
    <source>
        <dbReference type="PROSITE-ProRule" id="PRU00076"/>
    </source>
</evidence>
<proteinExistence type="inferred from homology"/>
<feature type="disulfide bond" evidence="17">
    <location>
        <begin position="4092"/>
        <end position="4107"/>
    </location>
</feature>
<evidence type="ECO:0000256" key="2">
    <source>
        <dbReference type="ARBA" id="ARBA00009939"/>
    </source>
</evidence>
<comment type="subcellular location">
    <subcellularLocation>
        <location evidence="15">Membrane</location>
        <location evidence="15">Coated pit</location>
    </subcellularLocation>
    <subcellularLocation>
        <location evidence="1">Membrane</location>
        <topology evidence="1">Single-pass type I membrane protein</topology>
    </subcellularLocation>
</comment>
<feature type="signal peptide" evidence="21">
    <location>
        <begin position="1"/>
        <end position="28"/>
    </location>
</feature>
<keyword evidence="3 16" id="KW-0245">EGF-like domain</keyword>
<dbReference type="InterPro" id="IPR056588">
    <property type="entry name" value="EGF_LRP2"/>
</dbReference>
<feature type="disulfide bond" evidence="17">
    <location>
        <begin position="3940"/>
        <end position="3952"/>
    </location>
</feature>
<feature type="disulfide bond" evidence="17">
    <location>
        <begin position="2902"/>
        <end position="2920"/>
    </location>
</feature>
<feature type="disulfide bond" evidence="17">
    <location>
        <begin position="3990"/>
        <end position="4008"/>
    </location>
</feature>
<dbReference type="SUPFAM" id="SSF57184">
    <property type="entry name" value="Growth factor receptor domain"/>
    <property type="match status" value="1"/>
</dbReference>
<feature type="disulfide bond" evidence="17">
    <location>
        <begin position="2989"/>
        <end position="3007"/>
    </location>
</feature>
<comment type="similarity">
    <text evidence="2">Belongs to the LDLR family.</text>
</comment>
<evidence type="ECO:0000256" key="11">
    <source>
        <dbReference type="ARBA" id="ARBA00023157"/>
    </source>
</evidence>
<keyword evidence="13" id="KW-0168">Coated pit</keyword>
<feature type="disulfide bond" evidence="17">
    <location>
        <begin position="1217"/>
        <end position="1235"/>
    </location>
</feature>
<keyword evidence="24" id="KW-1185">Reference proteome</keyword>
<keyword evidence="4" id="KW-0254">Endocytosis</keyword>
<feature type="disulfide bond" evidence="17">
    <location>
        <begin position="3036"/>
        <end position="3054"/>
    </location>
</feature>
<feature type="disulfide bond" evidence="17">
    <location>
        <begin position="1169"/>
        <end position="1181"/>
    </location>
</feature>
<feature type="disulfide bond" evidence="17">
    <location>
        <begin position="3783"/>
        <end position="3801"/>
    </location>
</feature>
<keyword evidence="8" id="KW-0106">Calcium</keyword>
<keyword evidence="10 20" id="KW-0472">Membrane</keyword>
<dbReference type="SUPFAM" id="SSF57424">
    <property type="entry name" value="LDL receptor-like module"/>
    <property type="match status" value="34"/>
</dbReference>
<feature type="repeat" description="LDL-receptor class B" evidence="18">
    <location>
        <begin position="1547"/>
        <end position="1589"/>
    </location>
</feature>
<feature type="disulfide bond" evidence="17">
    <location>
        <begin position="4073"/>
        <end position="4085"/>
    </location>
</feature>
<comment type="caution">
    <text evidence="23">The sequence shown here is derived from an EMBL/GenBank/DDBJ whole genome shotgun (WGS) entry which is preliminary data.</text>
</comment>
<feature type="disulfide bond" evidence="17">
    <location>
        <begin position="3217"/>
        <end position="3235"/>
    </location>
</feature>
<feature type="repeat" description="LDL-receptor class B" evidence="18">
    <location>
        <begin position="2605"/>
        <end position="2655"/>
    </location>
</feature>
<evidence type="ECO:0000256" key="14">
    <source>
        <dbReference type="ARBA" id="ARBA00023180"/>
    </source>
</evidence>
<evidence type="ECO:0000256" key="13">
    <source>
        <dbReference type="ARBA" id="ARBA00023176"/>
    </source>
</evidence>
<evidence type="ECO:0000256" key="8">
    <source>
        <dbReference type="ARBA" id="ARBA00022837"/>
    </source>
</evidence>
<feature type="disulfide bond" evidence="17">
    <location>
        <begin position="3129"/>
        <end position="3147"/>
    </location>
</feature>
<keyword evidence="7" id="KW-0677">Repeat</keyword>
<feature type="disulfide bond" evidence="17">
    <location>
        <begin position="2895"/>
        <end position="2907"/>
    </location>
</feature>
<feature type="disulfide bond" evidence="17">
    <location>
        <begin position="3920"/>
        <end position="3935"/>
    </location>
</feature>
<dbReference type="SMART" id="SM00181">
    <property type="entry name" value="EGF"/>
    <property type="match status" value="19"/>
</dbReference>
<dbReference type="SMART" id="SM00135">
    <property type="entry name" value="LY"/>
    <property type="match status" value="34"/>
</dbReference>
<evidence type="ECO:0000256" key="7">
    <source>
        <dbReference type="ARBA" id="ARBA00022737"/>
    </source>
</evidence>
<feature type="disulfide bond" evidence="17">
    <location>
        <begin position="1176"/>
        <end position="1194"/>
    </location>
</feature>
<dbReference type="InterPro" id="IPR000033">
    <property type="entry name" value="LDLR_classB_rpt"/>
</dbReference>
<dbReference type="Gene3D" id="2.10.25.10">
    <property type="entry name" value="Laminin"/>
    <property type="match status" value="6"/>
</dbReference>
<dbReference type="InterPro" id="IPR009030">
    <property type="entry name" value="Growth_fac_rcpt_cys_sf"/>
</dbReference>
<feature type="region of interest" description="Disordered" evidence="19">
    <location>
        <begin position="4333"/>
        <end position="4354"/>
    </location>
</feature>
<feature type="repeat" description="LDL-receptor class B" evidence="18">
    <location>
        <begin position="492"/>
        <end position="534"/>
    </location>
</feature>
<feature type="domain" description="EGF-like" evidence="22">
    <location>
        <begin position="1770"/>
        <end position="1809"/>
    </location>
</feature>
<evidence type="ECO:0000256" key="9">
    <source>
        <dbReference type="ARBA" id="ARBA00022989"/>
    </source>
</evidence>
<dbReference type="FunFam" id="4.10.400.10:FF:000145">
    <property type="entry name" value="Low-density lipoprotein RecePtor related"/>
    <property type="match status" value="1"/>
</dbReference>
<feature type="disulfide bond" evidence="17">
    <location>
        <begin position="3181"/>
        <end position="3196"/>
    </location>
</feature>
<evidence type="ECO:0000259" key="22">
    <source>
        <dbReference type="PROSITE" id="PS50026"/>
    </source>
</evidence>
<dbReference type="FunFam" id="4.10.400.10:FF:000001">
    <property type="entry name" value="Low-density lipoprotein receptor-related protein 1"/>
    <property type="match status" value="1"/>
</dbReference>
<feature type="disulfide bond" evidence="17">
    <location>
        <begin position="293"/>
        <end position="308"/>
    </location>
</feature>
<dbReference type="GO" id="GO:0005905">
    <property type="term" value="C:clathrin-coated pit"/>
    <property type="evidence" value="ECO:0007669"/>
    <property type="project" value="UniProtKB-KW"/>
</dbReference>
<feature type="disulfide bond" evidence="17">
    <location>
        <begin position="2855"/>
        <end position="2867"/>
    </location>
</feature>
<keyword evidence="14" id="KW-0325">Glycoprotein</keyword>
<dbReference type="FunFam" id="4.10.400.10:FF:000147">
    <property type="entry name" value="Low-density lipoprotein receptor-related protein 2"/>
    <property type="match status" value="1"/>
</dbReference>
<dbReference type="SMART" id="SM00179">
    <property type="entry name" value="EGF_CA"/>
    <property type="match status" value="9"/>
</dbReference>
<evidence type="ECO:0000256" key="3">
    <source>
        <dbReference type="ARBA" id="ARBA00022536"/>
    </source>
</evidence>
<feature type="disulfide bond" evidence="17">
    <location>
        <begin position="81"/>
        <end position="96"/>
    </location>
</feature>
<evidence type="ECO:0000256" key="10">
    <source>
        <dbReference type="ARBA" id="ARBA00023136"/>
    </source>
</evidence>
<dbReference type="GO" id="GO:0042562">
    <property type="term" value="F:hormone binding"/>
    <property type="evidence" value="ECO:0007669"/>
    <property type="project" value="TreeGrafter"/>
</dbReference>
<evidence type="ECO:0000256" key="6">
    <source>
        <dbReference type="ARBA" id="ARBA00022729"/>
    </source>
</evidence>
<dbReference type="PANTHER" id="PTHR22722">
    <property type="entry name" value="LOW-DENSITY LIPOPROTEIN RECEPTOR-RELATED PROTEIN 2-RELATED"/>
    <property type="match status" value="1"/>
</dbReference>
<feature type="repeat" description="LDL-receptor class B" evidence="18">
    <location>
        <begin position="1634"/>
        <end position="1677"/>
    </location>
</feature>
<dbReference type="FunFam" id="4.10.400.10:FF:000180">
    <property type="entry name" value="Low-density lipoprotein receptor-related protein"/>
    <property type="match status" value="1"/>
</dbReference>
<dbReference type="Pfam" id="PF07645">
    <property type="entry name" value="EGF_CA"/>
    <property type="match status" value="2"/>
</dbReference>
<feature type="disulfide bond" evidence="17">
    <location>
        <begin position="1086"/>
        <end position="1104"/>
    </location>
</feature>
<keyword evidence="12" id="KW-0675">Receptor</keyword>
<reference evidence="23" key="1">
    <citation type="submission" date="2020-09" db="EMBL/GenBank/DDBJ databases">
        <authorList>
            <person name="Kikuchi T."/>
        </authorList>
    </citation>
    <scope>NUCLEOTIDE SEQUENCE</scope>
    <source>
        <strain evidence="23">Ka4C1</strain>
    </source>
</reference>
<dbReference type="Proteomes" id="UP000582659">
    <property type="component" value="Unassembled WGS sequence"/>
</dbReference>
<evidence type="ECO:0000256" key="15">
    <source>
        <dbReference type="ARBA" id="ARBA00037878"/>
    </source>
</evidence>
<dbReference type="Gene3D" id="4.10.1220.10">
    <property type="entry name" value="EGF-type module"/>
    <property type="match status" value="1"/>
</dbReference>
<feature type="disulfide bond" evidence="17">
    <location>
        <begin position="125"/>
        <end position="140"/>
    </location>
</feature>
<dbReference type="FunFam" id="4.10.400.10:FF:000209">
    <property type="entry name" value="Low-density lipoprotein receptor-related protein"/>
    <property type="match status" value="1"/>
</dbReference>
<feature type="disulfide bond" evidence="17">
    <location>
        <begin position="3210"/>
        <end position="3222"/>
    </location>
</feature>
<dbReference type="Pfam" id="PF00058">
    <property type="entry name" value="Ldl_recept_b"/>
    <property type="match status" value="5"/>
</dbReference>
<dbReference type="InterPro" id="IPR036055">
    <property type="entry name" value="LDL_receptor-like_sf"/>
</dbReference>
<dbReference type="InterPro" id="IPR001881">
    <property type="entry name" value="EGF-like_Ca-bd_dom"/>
</dbReference>
<gene>
    <name evidence="23" type="ORF">BXYJ_LOCUS2500</name>
</gene>
<dbReference type="PROSITE" id="PS01209">
    <property type="entry name" value="LDLRA_1"/>
    <property type="match status" value="14"/>
</dbReference>
<feature type="disulfide bond" evidence="17">
    <location>
        <begin position="62"/>
        <end position="74"/>
    </location>
</feature>
<feature type="disulfide bond" evidence="17">
    <location>
        <begin position="3983"/>
        <end position="3995"/>
    </location>
</feature>
<evidence type="ECO:0000256" key="5">
    <source>
        <dbReference type="ARBA" id="ARBA00022692"/>
    </source>
</evidence>
<dbReference type="EMBL" id="CAJFCV020000001">
    <property type="protein sequence ID" value="CAG9088643.1"/>
    <property type="molecule type" value="Genomic_DNA"/>
</dbReference>
<dbReference type="InterPro" id="IPR011042">
    <property type="entry name" value="6-blade_b-propeller_TolB-like"/>
</dbReference>
<feature type="disulfide bond" evidence="17">
    <location>
        <begin position="234"/>
        <end position="246"/>
    </location>
</feature>
<dbReference type="FunFam" id="4.10.400.10:FF:000190">
    <property type="entry name" value="Low-density lipoprotein receptor-related protein"/>
    <property type="match status" value="1"/>
</dbReference>
<feature type="disulfide bond" evidence="17">
    <location>
        <begin position="3776"/>
        <end position="3788"/>
    </location>
</feature>
<feature type="disulfide bond" evidence="17">
    <location>
        <begin position="1271"/>
        <end position="1286"/>
    </location>
</feature>
<dbReference type="PROSITE" id="PS01187">
    <property type="entry name" value="EGF_CA"/>
    <property type="match status" value="3"/>
</dbReference>
<feature type="disulfide bond" evidence="17">
    <location>
        <begin position="2874"/>
        <end position="2889"/>
    </location>
</feature>
<dbReference type="InterPro" id="IPR049883">
    <property type="entry name" value="NOTCH1_EGF-like"/>
</dbReference>
<evidence type="ECO:0000256" key="17">
    <source>
        <dbReference type="PROSITE-ProRule" id="PRU00124"/>
    </source>
</evidence>
<evidence type="ECO:0000313" key="24">
    <source>
        <dbReference type="Proteomes" id="UP000659654"/>
    </source>
</evidence>
<feature type="disulfide bond" evidence="17">
    <location>
        <begin position="3908"/>
        <end position="3926"/>
    </location>
</feature>
<evidence type="ECO:0000313" key="23">
    <source>
        <dbReference type="EMBL" id="CAD5211581.1"/>
    </source>
</evidence>
<dbReference type="Gene3D" id="2.120.10.30">
    <property type="entry name" value="TolB, C-terminal domain"/>
    <property type="match status" value="9"/>
</dbReference>
<feature type="disulfide bond" evidence="17">
    <location>
        <begin position="3947"/>
        <end position="3965"/>
    </location>
</feature>
<dbReference type="CDD" id="cd00054">
    <property type="entry name" value="EGF_CA"/>
    <property type="match status" value="1"/>
</dbReference>
<evidence type="ECO:0000256" key="18">
    <source>
        <dbReference type="PROSITE-ProRule" id="PRU00461"/>
    </source>
</evidence>
<dbReference type="InterPro" id="IPR000742">
    <property type="entry name" value="EGF"/>
</dbReference>
<feature type="repeat" description="LDL-receptor class B" evidence="18">
    <location>
        <begin position="2282"/>
        <end position="2325"/>
    </location>
</feature>
<dbReference type="Pfam" id="PF00057">
    <property type="entry name" value="Ldl_recept_a"/>
    <property type="match status" value="28"/>
</dbReference>
<feature type="disulfide bond" evidence="17">
    <location>
        <begin position="69"/>
        <end position="87"/>
    </location>
</feature>
<dbReference type="Gene3D" id="4.10.400.10">
    <property type="entry name" value="Low-density Lipoprotein Receptor"/>
    <property type="match status" value="33"/>
</dbReference>
<evidence type="ECO:0000256" key="1">
    <source>
        <dbReference type="ARBA" id="ARBA00004479"/>
    </source>
</evidence>
<dbReference type="Pfam" id="PF24468">
    <property type="entry name" value="EGF_LRP2"/>
    <property type="match status" value="1"/>
</dbReference>
<dbReference type="SMART" id="SM00192">
    <property type="entry name" value="LDLa"/>
    <property type="match status" value="35"/>
</dbReference>
<feature type="transmembrane region" description="Helical" evidence="20">
    <location>
        <begin position="4622"/>
        <end position="4646"/>
    </location>
</feature>
<dbReference type="PRINTS" id="PR00261">
    <property type="entry name" value="LDLRECEPTOR"/>
</dbReference>
<dbReference type="SUPFAM" id="SSF63825">
    <property type="entry name" value="YWTD domain"/>
    <property type="match status" value="8"/>
</dbReference>
<evidence type="ECO:0000256" key="12">
    <source>
        <dbReference type="ARBA" id="ARBA00023170"/>
    </source>
</evidence>
<keyword evidence="9 20" id="KW-1133">Transmembrane helix</keyword>
<keyword evidence="6 21" id="KW-0732">Signal</keyword>
<feature type="repeat" description="LDL-receptor class B" evidence="18">
    <location>
        <begin position="1678"/>
        <end position="1722"/>
    </location>
</feature>
<feature type="disulfide bond" evidence="17">
    <location>
        <begin position="3162"/>
        <end position="3174"/>
    </location>
</feature>
<dbReference type="FunFam" id="4.10.400.10:FF:000002">
    <property type="entry name" value="Low-density lipoprotein receptor-related protein 1"/>
    <property type="match status" value="2"/>
</dbReference>
<keyword evidence="11 17" id="KW-1015">Disulfide bond</keyword>
<feature type="disulfide bond" evidence="17">
    <location>
        <begin position="3122"/>
        <end position="3134"/>
    </location>
</feature>
<dbReference type="EMBL" id="CAJFDI010000001">
    <property type="protein sequence ID" value="CAD5211581.1"/>
    <property type="molecule type" value="Genomic_DNA"/>
</dbReference>
<feature type="disulfide bond" evidence="17">
    <location>
        <begin position="241"/>
        <end position="259"/>
    </location>
</feature>
<feature type="disulfide bond" evidence="17">
    <location>
        <begin position="3959"/>
        <end position="3974"/>
    </location>
</feature>
<feature type="disulfide bond" evidence="17">
    <location>
        <begin position="3169"/>
        <end position="3187"/>
    </location>
</feature>
<dbReference type="OrthoDB" id="21182at2759"/>
<evidence type="ECO:0000256" key="20">
    <source>
        <dbReference type="SAM" id="Phobius"/>
    </source>
</evidence>
<name>A0A7I8XPZ4_BURXY</name>
<dbReference type="InterPro" id="IPR023415">
    <property type="entry name" value="LDLR_class-A_CS"/>
</dbReference>
<feature type="disulfide bond" evidence="17">
    <location>
        <begin position="1335"/>
        <end position="1347"/>
    </location>
</feature>
<feature type="repeat" description="LDL-receptor class B" evidence="18">
    <location>
        <begin position="1590"/>
        <end position="1633"/>
    </location>
</feature>
<dbReference type="Proteomes" id="UP000659654">
    <property type="component" value="Unassembled WGS sequence"/>
</dbReference>
<feature type="disulfide bond" evidence="17">
    <location>
        <begin position="3694"/>
        <end position="3706"/>
    </location>
</feature>
<dbReference type="InterPro" id="IPR051221">
    <property type="entry name" value="LDLR-related"/>
</dbReference>
<dbReference type="PROSITE" id="PS51120">
    <property type="entry name" value="LDLRB"/>
    <property type="match status" value="10"/>
</dbReference>
<keyword evidence="5 20" id="KW-0812">Transmembrane</keyword>
<dbReference type="FunFam" id="2.120.10.30:FF:000035">
    <property type="entry name" value="Low-density lipoprotein receptor-related protein 2"/>
    <property type="match status" value="1"/>
</dbReference>
<feature type="disulfide bond" evidence="17">
    <location>
        <begin position="1342"/>
        <end position="1360"/>
    </location>
</feature>
<feature type="disulfide bond" evidence="17">
    <location>
        <begin position="253"/>
        <end position="268"/>
    </location>
</feature>
<feature type="disulfide bond" evidence="17">
    <location>
        <begin position="2982"/>
        <end position="2994"/>
    </location>
</feature>
<dbReference type="GO" id="GO:0043235">
    <property type="term" value="C:receptor complex"/>
    <property type="evidence" value="ECO:0007669"/>
    <property type="project" value="TreeGrafter"/>
</dbReference>
<dbReference type="FunFam" id="2.120.10.30:FF:000241">
    <property type="entry name" value="Low-density lipoprotein receptor-related protein 6"/>
    <property type="match status" value="3"/>
</dbReference>
<feature type="disulfide bond" evidence="17">
    <location>
        <begin position="3701"/>
        <end position="3719"/>
    </location>
</feature>
<dbReference type="SUPFAM" id="SSF57196">
    <property type="entry name" value="EGF/Laminin"/>
    <property type="match status" value="5"/>
</dbReference>
<dbReference type="GO" id="GO:0005509">
    <property type="term" value="F:calcium ion binding"/>
    <property type="evidence" value="ECO:0007669"/>
    <property type="project" value="InterPro"/>
</dbReference>
<feature type="region of interest" description="Disordered" evidence="19">
    <location>
        <begin position="4687"/>
        <end position="4737"/>
    </location>
</feature>
<feature type="disulfide bond" evidence="17">
    <location>
        <begin position="3713"/>
        <end position="3728"/>
    </location>
</feature>
<dbReference type="PANTHER" id="PTHR22722:SF14">
    <property type="entry name" value="MEGALIN, ISOFORM A"/>
    <property type="match status" value="1"/>
</dbReference>
<dbReference type="PROSITE" id="PS50068">
    <property type="entry name" value="LDLRA_2"/>
    <property type="match status" value="35"/>
</dbReference>
<protein>
    <submittedName>
        <fullName evidence="23">(pine wood nematode) hypothetical protein</fullName>
    </submittedName>
</protein>
<dbReference type="InterPro" id="IPR018097">
    <property type="entry name" value="EGF_Ca-bd_CS"/>
</dbReference>
<feature type="repeat" description="LDL-receptor class B" evidence="18">
    <location>
        <begin position="2237"/>
        <end position="2281"/>
    </location>
</feature>
<dbReference type="CDD" id="cd00112">
    <property type="entry name" value="LDLa"/>
    <property type="match status" value="30"/>
</dbReference>
<dbReference type="Gene3D" id="2.40.128.620">
    <property type="match status" value="1"/>
</dbReference>
<dbReference type="FunFam" id="4.10.400.10:FF:000287">
    <property type="entry name" value="Low-density lipoprotein receptor-related protein"/>
    <property type="match status" value="1"/>
</dbReference>
<dbReference type="InterPro" id="IPR002172">
    <property type="entry name" value="LDrepeatLR_classA_rpt"/>
</dbReference>
<dbReference type="GO" id="GO:0016324">
    <property type="term" value="C:apical plasma membrane"/>
    <property type="evidence" value="ECO:0007669"/>
    <property type="project" value="TreeGrafter"/>
</dbReference>
<dbReference type="PROSITE" id="PS50026">
    <property type="entry name" value="EGF_3"/>
    <property type="match status" value="1"/>
</dbReference>
<accession>A0A7I8XPZ4</accession>
<organism evidence="23 24">
    <name type="scientific">Bursaphelenchus xylophilus</name>
    <name type="common">Pinewood nematode worm</name>
    <name type="synonym">Aphelenchoides xylophilus</name>
    <dbReference type="NCBI Taxonomy" id="6326"/>
    <lineage>
        <taxon>Eukaryota</taxon>
        <taxon>Metazoa</taxon>
        <taxon>Ecdysozoa</taxon>
        <taxon>Nematoda</taxon>
        <taxon>Chromadorea</taxon>
        <taxon>Rhabditida</taxon>
        <taxon>Tylenchina</taxon>
        <taxon>Tylenchomorpha</taxon>
        <taxon>Aphelenchoidea</taxon>
        <taxon>Aphelenchoididae</taxon>
        <taxon>Bursaphelenchus</taxon>
    </lineage>
</organism>
<dbReference type="FunFam" id="2.10.25.10:FF:000009">
    <property type="entry name" value="Low-density lipoprotein receptor isoform 1"/>
    <property type="match status" value="3"/>
</dbReference>
<evidence type="ECO:0000256" key="19">
    <source>
        <dbReference type="SAM" id="MobiDB-lite"/>
    </source>
</evidence>
<feature type="repeat" description="LDL-receptor class B" evidence="18">
    <location>
        <begin position="2013"/>
        <end position="2055"/>
    </location>
</feature>
<dbReference type="GO" id="GO:0006898">
    <property type="term" value="P:receptor-mediated endocytosis"/>
    <property type="evidence" value="ECO:0007669"/>
    <property type="project" value="TreeGrafter"/>
</dbReference>
<feature type="repeat" description="LDL-receptor class B" evidence="18">
    <location>
        <begin position="576"/>
        <end position="620"/>
    </location>
</feature>
<feature type="disulfide bond" evidence="17">
    <location>
        <begin position="4080"/>
        <end position="4098"/>
    </location>
</feature>
<feature type="chain" id="PRO_5035385188" evidence="21">
    <location>
        <begin position="29"/>
        <end position="4737"/>
    </location>
</feature>
<dbReference type="Pfam" id="PF14670">
    <property type="entry name" value="FXa_inhibition"/>
    <property type="match status" value="1"/>
</dbReference>
<feature type="disulfide bond" evidence="17">
    <location>
        <begin position="3901"/>
        <end position="3913"/>
    </location>
</feature>
<evidence type="ECO:0000256" key="21">
    <source>
        <dbReference type="SAM" id="SignalP"/>
    </source>
</evidence>
<dbReference type="FunFam" id="4.10.400.10:FF:000005">
    <property type="entry name" value="low-density lipoprotein receptor-related protein 1B"/>
    <property type="match status" value="3"/>
</dbReference>
<feature type="disulfide bond" evidence="17">
    <location>
        <begin position="2862"/>
        <end position="2880"/>
    </location>
</feature>
<feature type="disulfide bond" evidence="17">
    <location>
        <begin position="1210"/>
        <end position="1222"/>
    </location>
</feature>
<comment type="caution">
    <text evidence="16">Lacks conserved residue(s) required for the propagation of feature annotation.</text>
</comment>